<gene>
    <name evidence="5" type="ORF">MM415A02009_0010</name>
    <name evidence="4" type="ORF">MM415B01995_0017</name>
</gene>
<evidence type="ECO:0000313" key="4">
    <source>
        <dbReference type="EMBL" id="QJA55751.1"/>
    </source>
</evidence>
<reference evidence="5" key="1">
    <citation type="submission" date="2020-03" db="EMBL/GenBank/DDBJ databases">
        <title>The deep terrestrial virosphere.</title>
        <authorList>
            <person name="Holmfeldt K."/>
            <person name="Nilsson E."/>
            <person name="Simone D."/>
            <person name="Lopez-Fernandez M."/>
            <person name="Wu X."/>
            <person name="de Brujin I."/>
            <person name="Lundin D."/>
            <person name="Andersson A."/>
            <person name="Bertilsson S."/>
            <person name="Dopson M."/>
        </authorList>
    </citation>
    <scope>NUCLEOTIDE SEQUENCE</scope>
    <source>
        <strain evidence="5">MM415A02009</strain>
        <strain evidence="4">MM415B01995</strain>
    </source>
</reference>
<evidence type="ECO:0000313" key="5">
    <source>
        <dbReference type="EMBL" id="QJA74430.1"/>
    </source>
</evidence>
<feature type="domain" description="LamG-like jellyroll fold" evidence="3">
    <location>
        <begin position="333"/>
        <end position="459"/>
    </location>
</feature>
<evidence type="ECO:0000256" key="2">
    <source>
        <dbReference type="ARBA" id="ARBA00023157"/>
    </source>
</evidence>
<dbReference type="InterPro" id="IPR006558">
    <property type="entry name" value="LamG-like"/>
</dbReference>
<evidence type="ECO:0000259" key="3">
    <source>
        <dbReference type="SMART" id="SM00560"/>
    </source>
</evidence>
<dbReference type="InterPro" id="IPR013320">
    <property type="entry name" value="ConA-like_dom_sf"/>
</dbReference>
<keyword evidence="1" id="KW-0732">Signal</keyword>
<evidence type="ECO:0000256" key="1">
    <source>
        <dbReference type="ARBA" id="ARBA00022729"/>
    </source>
</evidence>
<dbReference type="AlphaFoldDB" id="A0A6M3JWK5"/>
<proteinExistence type="predicted"/>
<sequence>MDRWLLLLILVALISASSATAILPTKSYDAKIQTVTIKDNLITPVMTVKLVKNTDYCWSDCQTIYEVCNLKDSIFDIKGFNIATYNQKLAVQSYAANNIQLYYSSVSIAPDPQPIMAKCIYDDKENKTQVEYDCIKGYTNDTKEQEYWTGFTPDKVGYVQDKYCFKIKVTGSVKQSEALDNVMTIAGFQIDEFAWWNNSYDKRWNITDQLSTSRATMYINGSSGINGTKVFVRPDQCKGILSWYWVDAGGMQNGLLICNQTTPITWSAHSQNFFFLPLETNANDYSTYGYNGAITGTVTIGDYNCPVGNCADFDGTNDYITIANNPILNGTKDAFTVMYWFNRTSVDADTFISKYYLTGMESVIVNTNPDKMYFYSANGYAPSTATFGNLQWVSIANVYDGSDGYVYVNGVQDGYSTAPNDPQPNQYPYRIGCSADVLGNDLDGLMDEVVMFNISLTKGEISAYYNNTKISPTNIIFAGLPEDIPGEEPPEEPPAGNCTLPTDGSDYIINASLYCNITSNAKMGNVTIVGCGYWLIEANITMQSLTSLALPGCFNYSINNGRVAING</sequence>
<accession>A0A6M3JWK5</accession>
<dbReference type="EMBL" id="MT141177">
    <property type="protein sequence ID" value="QJA55751.1"/>
    <property type="molecule type" value="Genomic_DNA"/>
</dbReference>
<protein>
    <submittedName>
        <fullName evidence="5">Putative lectin/glucanase superfamily protein</fullName>
    </submittedName>
</protein>
<keyword evidence="5" id="KW-0430">Lectin</keyword>
<dbReference type="GO" id="GO:0030246">
    <property type="term" value="F:carbohydrate binding"/>
    <property type="evidence" value="ECO:0007669"/>
    <property type="project" value="UniProtKB-KW"/>
</dbReference>
<dbReference type="Pfam" id="PF13385">
    <property type="entry name" value="Laminin_G_3"/>
    <property type="match status" value="1"/>
</dbReference>
<dbReference type="EMBL" id="MT142097">
    <property type="protein sequence ID" value="QJA74430.1"/>
    <property type="molecule type" value="Genomic_DNA"/>
</dbReference>
<name>A0A6M3JWK5_9ZZZZ</name>
<dbReference type="Gene3D" id="2.60.120.200">
    <property type="match status" value="1"/>
</dbReference>
<dbReference type="SMART" id="SM00560">
    <property type="entry name" value="LamGL"/>
    <property type="match status" value="1"/>
</dbReference>
<organism evidence="5">
    <name type="scientific">viral metagenome</name>
    <dbReference type="NCBI Taxonomy" id="1070528"/>
    <lineage>
        <taxon>unclassified sequences</taxon>
        <taxon>metagenomes</taxon>
        <taxon>organismal metagenomes</taxon>
    </lineage>
</organism>
<dbReference type="SUPFAM" id="SSF49899">
    <property type="entry name" value="Concanavalin A-like lectins/glucanases"/>
    <property type="match status" value="1"/>
</dbReference>
<keyword evidence="2" id="KW-1015">Disulfide bond</keyword>